<dbReference type="Proteomes" id="UP001296943">
    <property type="component" value="Unassembled WGS sequence"/>
</dbReference>
<proteinExistence type="predicted"/>
<dbReference type="RefSeq" id="WP_338024244.1">
    <property type="nucleotide sequence ID" value="NZ_JAFBDR010000006.1"/>
</dbReference>
<feature type="coiled-coil region" evidence="1">
    <location>
        <begin position="41"/>
        <end position="88"/>
    </location>
</feature>
<sequence>MKGNNISSMKDQNQLAQAHQSILHLQNTISQAQSHPNNQVIEQIENSLERAEQSLAQAEQITDNQQAIDLARQELEQQKQAYQEIQSRTID</sequence>
<accession>A0ABS2MYT8</accession>
<evidence type="ECO:0000256" key="1">
    <source>
        <dbReference type="SAM" id="Coils"/>
    </source>
</evidence>
<evidence type="ECO:0000313" key="3">
    <source>
        <dbReference type="Proteomes" id="UP001296943"/>
    </source>
</evidence>
<organism evidence="2 3">
    <name type="scientific">Aquibacillus albus</name>
    <dbReference type="NCBI Taxonomy" id="1168171"/>
    <lineage>
        <taxon>Bacteria</taxon>
        <taxon>Bacillati</taxon>
        <taxon>Bacillota</taxon>
        <taxon>Bacilli</taxon>
        <taxon>Bacillales</taxon>
        <taxon>Bacillaceae</taxon>
        <taxon>Aquibacillus</taxon>
    </lineage>
</organism>
<dbReference type="EMBL" id="JAFBDR010000006">
    <property type="protein sequence ID" value="MBM7571046.1"/>
    <property type="molecule type" value="Genomic_DNA"/>
</dbReference>
<gene>
    <name evidence="2" type="ORF">JOC48_001526</name>
</gene>
<comment type="caution">
    <text evidence="2">The sequence shown here is derived from an EMBL/GenBank/DDBJ whole genome shotgun (WGS) entry which is preliminary data.</text>
</comment>
<name>A0ABS2MYT8_9BACI</name>
<protein>
    <submittedName>
        <fullName evidence="2">Molecular chaperone DnaK (HSP70)</fullName>
    </submittedName>
</protein>
<evidence type="ECO:0000313" key="2">
    <source>
        <dbReference type="EMBL" id="MBM7571046.1"/>
    </source>
</evidence>
<keyword evidence="3" id="KW-1185">Reference proteome</keyword>
<reference evidence="2 3" key="1">
    <citation type="submission" date="2021-01" db="EMBL/GenBank/DDBJ databases">
        <title>Genomic Encyclopedia of Type Strains, Phase IV (KMG-IV): sequencing the most valuable type-strain genomes for metagenomic binning, comparative biology and taxonomic classification.</title>
        <authorList>
            <person name="Goeker M."/>
        </authorList>
    </citation>
    <scope>NUCLEOTIDE SEQUENCE [LARGE SCALE GENOMIC DNA]</scope>
    <source>
        <strain evidence="2 3">DSM 23711</strain>
    </source>
</reference>
<keyword evidence="1" id="KW-0175">Coiled coil</keyword>